<evidence type="ECO:0000313" key="2">
    <source>
        <dbReference type="Proteomes" id="UP000218282"/>
    </source>
</evidence>
<sequence length="50" mass="5444">METSKNIALSGVNQAKIGVYCTLLITEMELAGVLRDTSTYSLAVFSYKVN</sequence>
<evidence type="ECO:0000313" key="1">
    <source>
        <dbReference type="EMBL" id="PCS08603.1"/>
    </source>
</evidence>
<comment type="caution">
    <text evidence="1">The sequence shown here is derived from an EMBL/GenBank/DDBJ whole genome shotgun (WGS) entry which is preliminary data.</text>
</comment>
<protein>
    <submittedName>
        <fullName evidence="1">Uncharacterized protein</fullName>
    </submittedName>
</protein>
<dbReference type="Proteomes" id="UP000218282">
    <property type="component" value="Unassembled WGS sequence"/>
</dbReference>
<proteinExistence type="predicted"/>
<organism evidence="1 2">
    <name type="scientific">Pseudolactococcus piscium</name>
    <dbReference type="NCBI Taxonomy" id="1364"/>
    <lineage>
        <taxon>Bacteria</taxon>
        <taxon>Bacillati</taxon>
        <taxon>Bacillota</taxon>
        <taxon>Bacilli</taxon>
        <taxon>Lactobacillales</taxon>
        <taxon>Streptococcaceae</taxon>
        <taxon>Pseudolactococcus</taxon>
    </lineage>
</organism>
<keyword evidence="2" id="KW-1185">Reference proteome</keyword>
<dbReference type="EMBL" id="JXJW01000002">
    <property type="protein sequence ID" value="PCS08603.1"/>
    <property type="molecule type" value="Genomic_DNA"/>
</dbReference>
<reference evidence="1 2" key="1">
    <citation type="submission" date="2014-12" db="EMBL/GenBank/DDBJ databases">
        <title>Draft genome sequences of 10 type strains of Lactococcus.</title>
        <authorList>
            <person name="Sun Z."/>
            <person name="Zhong Z."/>
            <person name="Liu W."/>
            <person name="Zhang W."/>
            <person name="Zhang H."/>
        </authorList>
    </citation>
    <scope>NUCLEOTIDE SEQUENCE [LARGE SCALE GENOMIC DNA]</scope>
    <source>
        <strain evidence="1 2">DSM 6634</strain>
    </source>
</reference>
<dbReference type="AlphaFoldDB" id="A0A2A5S575"/>
<gene>
    <name evidence="1" type="ORF">RU86_GL000987</name>
</gene>
<accession>A0A2A5S575</accession>
<name>A0A2A5S575_9LACT</name>